<dbReference type="AlphaFoldDB" id="B0DLZ1"/>
<sequence length="84" mass="9941">MGPGSRRDTLDNHFGAWNWKKTKLMGPTLLRKIKLAVVGMNDHVFLHNQFVIGIADDNLVQKWEKELIDWEEDHQKPQYFPFLH</sequence>
<name>B0DLZ1_LACBS</name>
<dbReference type="GeneID" id="6080636"/>
<reference evidence="1 2" key="1">
    <citation type="journal article" date="2008" name="Nature">
        <title>The genome of Laccaria bicolor provides insights into mycorrhizal symbiosis.</title>
        <authorList>
            <person name="Martin F."/>
            <person name="Aerts A."/>
            <person name="Ahren D."/>
            <person name="Brun A."/>
            <person name="Danchin E.G.J."/>
            <person name="Duchaussoy F."/>
            <person name="Gibon J."/>
            <person name="Kohler A."/>
            <person name="Lindquist E."/>
            <person name="Pereda V."/>
            <person name="Salamov A."/>
            <person name="Shapiro H.J."/>
            <person name="Wuyts J."/>
            <person name="Blaudez D."/>
            <person name="Buee M."/>
            <person name="Brokstein P."/>
            <person name="Canbaeck B."/>
            <person name="Cohen D."/>
            <person name="Courty P.E."/>
            <person name="Coutinho P.M."/>
            <person name="Delaruelle C."/>
            <person name="Detter J.C."/>
            <person name="Deveau A."/>
            <person name="DiFazio S."/>
            <person name="Duplessis S."/>
            <person name="Fraissinet-Tachet L."/>
            <person name="Lucic E."/>
            <person name="Frey-Klett P."/>
            <person name="Fourrey C."/>
            <person name="Feussner I."/>
            <person name="Gay G."/>
            <person name="Grimwood J."/>
            <person name="Hoegger P.J."/>
            <person name="Jain P."/>
            <person name="Kilaru S."/>
            <person name="Labbe J."/>
            <person name="Lin Y.C."/>
            <person name="Legue V."/>
            <person name="Le Tacon F."/>
            <person name="Marmeisse R."/>
            <person name="Melayah D."/>
            <person name="Montanini B."/>
            <person name="Muratet M."/>
            <person name="Nehls U."/>
            <person name="Niculita-Hirzel H."/>
            <person name="Oudot-Le Secq M.P."/>
            <person name="Peter M."/>
            <person name="Quesneville H."/>
            <person name="Rajashekar B."/>
            <person name="Reich M."/>
            <person name="Rouhier N."/>
            <person name="Schmutz J."/>
            <person name="Yin T."/>
            <person name="Chalot M."/>
            <person name="Henrissat B."/>
            <person name="Kuees U."/>
            <person name="Lucas S."/>
            <person name="Van de Peer Y."/>
            <person name="Podila G.K."/>
            <person name="Polle A."/>
            <person name="Pukkila P.J."/>
            <person name="Richardson P.M."/>
            <person name="Rouze P."/>
            <person name="Sanders I.R."/>
            <person name="Stajich J.E."/>
            <person name="Tunlid A."/>
            <person name="Tuskan G."/>
            <person name="Grigoriev I.V."/>
        </authorList>
    </citation>
    <scope>NUCLEOTIDE SEQUENCE [LARGE SCALE GENOMIC DNA]</scope>
    <source>
        <strain evidence="2">S238N-H82 / ATCC MYA-4686</strain>
    </source>
</reference>
<dbReference type="KEGG" id="lbc:LACBIDRAFT_304593"/>
<gene>
    <name evidence="1" type="ORF">LACBIDRAFT_304593</name>
</gene>
<dbReference type="OrthoDB" id="3257768at2759"/>
<proteinExistence type="predicted"/>
<organism evidence="2">
    <name type="scientific">Laccaria bicolor (strain S238N-H82 / ATCC MYA-4686)</name>
    <name type="common">Bicoloured deceiver</name>
    <name type="synonym">Laccaria laccata var. bicolor</name>
    <dbReference type="NCBI Taxonomy" id="486041"/>
    <lineage>
        <taxon>Eukaryota</taxon>
        <taxon>Fungi</taxon>
        <taxon>Dikarya</taxon>
        <taxon>Basidiomycota</taxon>
        <taxon>Agaricomycotina</taxon>
        <taxon>Agaricomycetes</taxon>
        <taxon>Agaricomycetidae</taxon>
        <taxon>Agaricales</taxon>
        <taxon>Agaricineae</taxon>
        <taxon>Hydnangiaceae</taxon>
        <taxon>Laccaria</taxon>
    </lineage>
</organism>
<evidence type="ECO:0000313" key="2">
    <source>
        <dbReference type="Proteomes" id="UP000001194"/>
    </source>
</evidence>
<dbReference type="Proteomes" id="UP000001194">
    <property type="component" value="Unassembled WGS sequence"/>
</dbReference>
<evidence type="ECO:0000313" key="1">
    <source>
        <dbReference type="EMBL" id="EDR04377.1"/>
    </source>
</evidence>
<keyword evidence="2" id="KW-1185">Reference proteome</keyword>
<accession>B0DLZ1</accession>
<protein>
    <submittedName>
        <fullName evidence="1">Predicted protein</fullName>
    </submittedName>
</protein>
<dbReference type="InParanoid" id="B0DLZ1"/>
<dbReference type="RefSeq" id="XP_001884896.1">
    <property type="nucleotide sequence ID" value="XM_001884861.1"/>
</dbReference>
<dbReference type="EMBL" id="DS547118">
    <property type="protein sequence ID" value="EDR04377.1"/>
    <property type="molecule type" value="Genomic_DNA"/>
</dbReference>
<dbReference type="HOGENOM" id="CLU_2527853_0_0_1"/>